<dbReference type="GO" id="GO:0005524">
    <property type="term" value="F:ATP binding"/>
    <property type="evidence" value="ECO:0007669"/>
    <property type="project" value="UniProtKB-KW"/>
</dbReference>
<dbReference type="InterPro" id="IPR001270">
    <property type="entry name" value="ClpA/B"/>
</dbReference>
<dbReference type="Gene3D" id="1.10.8.60">
    <property type="match status" value="1"/>
</dbReference>
<dbReference type="PANTHER" id="PTHR11638:SF18">
    <property type="entry name" value="HEAT SHOCK PROTEIN 104"/>
    <property type="match status" value="1"/>
</dbReference>
<name>A0A645DPF9_9ZZZZ</name>
<dbReference type="InterPro" id="IPR027417">
    <property type="entry name" value="P-loop_NTPase"/>
</dbReference>
<protein>
    <submittedName>
        <fullName evidence="4">Negative regulator of genetic competence ClpC/MecB</fullName>
    </submittedName>
</protein>
<dbReference type="InterPro" id="IPR050130">
    <property type="entry name" value="ClpA_ClpB"/>
</dbReference>
<accession>A0A645DPF9</accession>
<evidence type="ECO:0000256" key="1">
    <source>
        <dbReference type="ARBA" id="ARBA00022741"/>
    </source>
</evidence>
<gene>
    <name evidence="4" type="primary">clpC_37</name>
    <name evidence="4" type="ORF">SDC9_138133</name>
</gene>
<dbReference type="Pfam" id="PF10431">
    <property type="entry name" value="ClpB_D2-small"/>
    <property type="match status" value="1"/>
</dbReference>
<dbReference type="EMBL" id="VSSQ01038127">
    <property type="protein sequence ID" value="MPM91008.1"/>
    <property type="molecule type" value="Genomic_DNA"/>
</dbReference>
<dbReference type="PANTHER" id="PTHR11638">
    <property type="entry name" value="ATP-DEPENDENT CLP PROTEASE"/>
    <property type="match status" value="1"/>
</dbReference>
<reference evidence="4" key="1">
    <citation type="submission" date="2019-08" db="EMBL/GenBank/DDBJ databases">
        <authorList>
            <person name="Kucharzyk K."/>
            <person name="Murdoch R.W."/>
            <person name="Higgins S."/>
            <person name="Loffler F."/>
        </authorList>
    </citation>
    <scope>NUCLEOTIDE SEQUENCE</scope>
</reference>
<comment type="caution">
    <text evidence="4">The sequence shown here is derived from an EMBL/GenBank/DDBJ whole genome shotgun (WGS) entry which is preliminary data.</text>
</comment>
<proteinExistence type="predicted"/>
<dbReference type="InterPro" id="IPR003959">
    <property type="entry name" value="ATPase_AAA_core"/>
</dbReference>
<dbReference type="SUPFAM" id="SSF52540">
    <property type="entry name" value="P-loop containing nucleoside triphosphate hydrolases"/>
    <property type="match status" value="1"/>
</dbReference>
<dbReference type="CDD" id="cd19499">
    <property type="entry name" value="RecA-like_ClpB_Hsp104-like"/>
    <property type="match status" value="1"/>
</dbReference>
<dbReference type="SMART" id="SM01086">
    <property type="entry name" value="ClpB_D2-small"/>
    <property type="match status" value="1"/>
</dbReference>
<evidence type="ECO:0000259" key="3">
    <source>
        <dbReference type="SMART" id="SM01086"/>
    </source>
</evidence>
<dbReference type="FunFam" id="1.10.8.60:FF:000017">
    <property type="entry name" value="ATP-dependent chaperone ClpB"/>
    <property type="match status" value="1"/>
</dbReference>
<sequence>MERHEVGKLIGAPPGYVGYDEGGKLTEAIRRRPYSVVLFDEIEKAHEDIFNTLLQILEDGRLTDGQGHTVDFRNAVIIMTSNVGAKELAKGTSLGFSVTEETDGYFDWSKTKSYILDAVQKTFRPEFINRIDEMVVFRPLNKKEMLSIVDIMLNEIKKRLLVHDIDINVSEEAKGFILEKGYNPKFGARPLRRKIQQLIEDRLADLLLEGKVKRGSQVFIGLSNGEITVKSRKTPKKQKKEKKAAV</sequence>
<dbReference type="PRINTS" id="PR00300">
    <property type="entry name" value="CLPPROTEASEA"/>
</dbReference>
<dbReference type="Gene3D" id="3.40.50.300">
    <property type="entry name" value="P-loop containing nucleotide triphosphate hydrolases"/>
    <property type="match status" value="1"/>
</dbReference>
<dbReference type="Pfam" id="PF07724">
    <property type="entry name" value="AAA_2"/>
    <property type="match status" value="1"/>
</dbReference>
<feature type="domain" description="Clp ATPase C-terminal" evidence="3">
    <location>
        <begin position="140"/>
        <end position="229"/>
    </location>
</feature>
<evidence type="ECO:0000256" key="2">
    <source>
        <dbReference type="ARBA" id="ARBA00022840"/>
    </source>
</evidence>
<dbReference type="GO" id="GO:0005737">
    <property type="term" value="C:cytoplasm"/>
    <property type="evidence" value="ECO:0007669"/>
    <property type="project" value="TreeGrafter"/>
</dbReference>
<dbReference type="GO" id="GO:0034605">
    <property type="term" value="P:cellular response to heat"/>
    <property type="evidence" value="ECO:0007669"/>
    <property type="project" value="TreeGrafter"/>
</dbReference>
<dbReference type="GO" id="GO:0016887">
    <property type="term" value="F:ATP hydrolysis activity"/>
    <property type="evidence" value="ECO:0007669"/>
    <property type="project" value="InterPro"/>
</dbReference>
<organism evidence="4">
    <name type="scientific">bioreactor metagenome</name>
    <dbReference type="NCBI Taxonomy" id="1076179"/>
    <lineage>
        <taxon>unclassified sequences</taxon>
        <taxon>metagenomes</taxon>
        <taxon>ecological metagenomes</taxon>
    </lineage>
</organism>
<dbReference type="AlphaFoldDB" id="A0A645DPF9"/>
<dbReference type="InterPro" id="IPR019489">
    <property type="entry name" value="Clp_ATPase_C"/>
</dbReference>
<evidence type="ECO:0000313" key="4">
    <source>
        <dbReference type="EMBL" id="MPM91008.1"/>
    </source>
</evidence>
<keyword evidence="2" id="KW-0067">ATP-binding</keyword>
<keyword evidence="1" id="KW-0547">Nucleotide-binding</keyword>